<evidence type="ECO:0000313" key="1">
    <source>
        <dbReference type="EMBL" id="PGH10711.1"/>
    </source>
</evidence>
<evidence type="ECO:0000313" key="2">
    <source>
        <dbReference type="Proteomes" id="UP000223968"/>
    </source>
</evidence>
<accession>A0A2B7XPL0</accession>
<reference evidence="1 2" key="1">
    <citation type="submission" date="2017-10" db="EMBL/GenBank/DDBJ databases">
        <title>Comparative genomics in systemic dimorphic fungi from Ajellomycetaceae.</title>
        <authorList>
            <person name="Munoz J.F."/>
            <person name="Mcewen J.G."/>
            <person name="Clay O.K."/>
            <person name="Cuomo C.A."/>
        </authorList>
    </citation>
    <scope>NUCLEOTIDE SEQUENCE [LARGE SCALE GENOMIC DNA]</scope>
    <source>
        <strain evidence="1 2">UAMH5409</strain>
    </source>
</reference>
<proteinExistence type="predicted"/>
<gene>
    <name evidence="1" type="ORF">AJ79_05302</name>
</gene>
<protein>
    <recommendedName>
        <fullName evidence="3">Calcineurin-like phosphoesterase domain-containing protein</fullName>
    </recommendedName>
</protein>
<keyword evidence="2" id="KW-1185">Reference proteome</keyword>
<dbReference type="PANTHER" id="PTHR37844">
    <property type="entry name" value="SER/THR PROTEIN PHOSPHATASE SUPERFAMILY (AFU_ORTHOLOGUE AFUA_1G14840)"/>
    <property type="match status" value="1"/>
</dbReference>
<organism evidence="1 2">
    <name type="scientific">Helicocarpus griseus UAMH5409</name>
    <dbReference type="NCBI Taxonomy" id="1447875"/>
    <lineage>
        <taxon>Eukaryota</taxon>
        <taxon>Fungi</taxon>
        <taxon>Dikarya</taxon>
        <taxon>Ascomycota</taxon>
        <taxon>Pezizomycotina</taxon>
        <taxon>Eurotiomycetes</taxon>
        <taxon>Eurotiomycetidae</taxon>
        <taxon>Onygenales</taxon>
        <taxon>Ajellomycetaceae</taxon>
        <taxon>Helicocarpus</taxon>
    </lineage>
</organism>
<dbReference type="AlphaFoldDB" id="A0A2B7XPL0"/>
<dbReference type="OrthoDB" id="550558at2759"/>
<dbReference type="Proteomes" id="UP000223968">
    <property type="component" value="Unassembled WGS sequence"/>
</dbReference>
<evidence type="ECO:0008006" key="3">
    <source>
        <dbReference type="Google" id="ProtNLM"/>
    </source>
</evidence>
<dbReference type="EMBL" id="PDNB01000083">
    <property type="protein sequence ID" value="PGH10711.1"/>
    <property type="molecule type" value="Genomic_DNA"/>
</dbReference>
<sequence length="133" mass="15408">MAVLFQIMSDLHLETHPSYTYNFKQKAPYLALLGDIGLVGDERLFQFLERQTRRYWAVFFLLGNQEPSKLRLDEAKAKVRAFENRMANLRTQSTIGRFIFLDQTRYDISNTITILGCTLFSQVLQHQAEAVAS</sequence>
<name>A0A2B7XPL0_9EURO</name>
<dbReference type="PANTHER" id="PTHR37844:SF2">
    <property type="entry name" value="SER_THR PROTEIN PHOSPHATASE SUPERFAMILY (AFU_ORTHOLOGUE AFUA_1G14840)"/>
    <property type="match status" value="1"/>
</dbReference>
<comment type="caution">
    <text evidence="1">The sequence shown here is derived from an EMBL/GenBank/DDBJ whole genome shotgun (WGS) entry which is preliminary data.</text>
</comment>